<proteinExistence type="predicted"/>
<dbReference type="AlphaFoldDB" id="A0A0F8YT69"/>
<protein>
    <submittedName>
        <fullName evidence="1">Uncharacterized protein</fullName>
    </submittedName>
</protein>
<sequence length="48" mass="5324">AGSLNPVRADPKTVAKMVGVRETTLMAKKDRHPNDPAPYCPRCGNHHW</sequence>
<comment type="caution">
    <text evidence="1">The sequence shown here is derived from an EMBL/GenBank/DDBJ whole genome shotgun (WGS) entry which is preliminary data.</text>
</comment>
<accession>A0A0F8YT69</accession>
<dbReference type="EMBL" id="LAZR01067629">
    <property type="protein sequence ID" value="KKK51201.1"/>
    <property type="molecule type" value="Genomic_DNA"/>
</dbReference>
<organism evidence="1">
    <name type="scientific">marine sediment metagenome</name>
    <dbReference type="NCBI Taxonomy" id="412755"/>
    <lineage>
        <taxon>unclassified sequences</taxon>
        <taxon>metagenomes</taxon>
        <taxon>ecological metagenomes</taxon>
    </lineage>
</organism>
<feature type="non-terminal residue" evidence="1">
    <location>
        <position position="1"/>
    </location>
</feature>
<gene>
    <name evidence="1" type="ORF">LCGC14_3117300</name>
</gene>
<name>A0A0F8YT69_9ZZZZ</name>
<reference evidence="1" key="1">
    <citation type="journal article" date="2015" name="Nature">
        <title>Complex archaea that bridge the gap between prokaryotes and eukaryotes.</title>
        <authorList>
            <person name="Spang A."/>
            <person name="Saw J.H."/>
            <person name="Jorgensen S.L."/>
            <person name="Zaremba-Niedzwiedzka K."/>
            <person name="Martijn J."/>
            <person name="Lind A.E."/>
            <person name="van Eijk R."/>
            <person name="Schleper C."/>
            <person name="Guy L."/>
            <person name="Ettema T.J."/>
        </authorList>
    </citation>
    <scope>NUCLEOTIDE SEQUENCE</scope>
</reference>
<evidence type="ECO:0000313" key="1">
    <source>
        <dbReference type="EMBL" id="KKK51201.1"/>
    </source>
</evidence>